<dbReference type="AlphaFoldDB" id="A0A0F9IXA5"/>
<comment type="caution">
    <text evidence="1">The sequence shown here is derived from an EMBL/GenBank/DDBJ whole genome shotgun (WGS) entry which is preliminary data.</text>
</comment>
<evidence type="ECO:0000313" key="1">
    <source>
        <dbReference type="EMBL" id="KKM61903.1"/>
    </source>
</evidence>
<organism evidence="1">
    <name type="scientific">marine sediment metagenome</name>
    <dbReference type="NCBI Taxonomy" id="412755"/>
    <lineage>
        <taxon>unclassified sequences</taxon>
        <taxon>metagenomes</taxon>
        <taxon>ecological metagenomes</taxon>
    </lineage>
</organism>
<gene>
    <name evidence="1" type="ORF">LCGC14_1526970</name>
</gene>
<reference evidence="1" key="1">
    <citation type="journal article" date="2015" name="Nature">
        <title>Complex archaea that bridge the gap between prokaryotes and eukaryotes.</title>
        <authorList>
            <person name="Spang A."/>
            <person name="Saw J.H."/>
            <person name="Jorgensen S.L."/>
            <person name="Zaremba-Niedzwiedzka K."/>
            <person name="Martijn J."/>
            <person name="Lind A.E."/>
            <person name="van Eijk R."/>
            <person name="Schleper C."/>
            <person name="Guy L."/>
            <person name="Ettema T.J."/>
        </authorList>
    </citation>
    <scope>NUCLEOTIDE SEQUENCE</scope>
</reference>
<protein>
    <submittedName>
        <fullName evidence="1">Uncharacterized protein</fullName>
    </submittedName>
</protein>
<accession>A0A0F9IXA5</accession>
<sequence>MGRVLKFFCQNTEAGLIPLYPSDLDEKKKLKKNKVYSCEIKFERNYEFLKKFMALIRVGCENSKAVE</sequence>
<proteinExistence type="predicted"/>
<dbReference type="EMBL" id="LAZR01011399">
    <property type="protein sequence ID" value="KKM61903.1"/>
    <property type="molecule type" value="Genomic_DNA"/>
</dbReference>
<name>A0A0F9IXA5_9ZZZZ</name>
<feature type="non-terminal residue" evidence="1">
    <location>
        <position position="67"/>
    </location>
</feature>